<sequence length="220" mass="25178">MGLFDLESLKGIEVEMSNALACTEMKTSIQVLHECGIFSIFLPGSRVPEWFRPKNDNCAKINNKTKGVKWTYSPTFYGIPEVPQDMLWLSHWTFGDQLEAGDEVHVIVEMASGLHVKECGIRLIYEKEDKDAPEIVQSSSSQYPTMGDADMSAYELGTASYFLCHHKFQTHQGSGRYDWDNLSGYEYIFEERREDPETDENEEKMLDSETESGTETEIWT</sequence>
<reference evidence="2 3" key="1">
    <citation type="journal article" date="2020" name="Mol. Plant">
        <title>The Chromosome-Based Rubber Tree Genome Provides New Insights into Spurge Genome Evolution and Rubber Biosynthesis.</title>
        <authorList>
            <person name="Liu J."/>
            <person name="Shi C."/>
            <person name="Shi C.C."/>
            <person name="Li W."/>
            <person name="Zhang Q.J."/>
            <person name="Zhang Y."/>
            <person name="Li K."/>
            <person name="Lu H.F."/>
            <person name="Shi C."/>
            <person name="Zhu S.T."/>
            <person name="Xiao Z.Y."/>
            <person name="Nan H."/>
            <person name="Yue Y."/>
            <person name="Zhu X.G."/>
            <person name="Wu Y."/>
            <person name="Hong X.N."/>
            <person name="Fan G.Y."/>
            <person name="Tong Y."/>
            <person name="Zhang D."/>
            <person name="Mao C.L."/>
            <person name="Liu Y.L."/>
            <person name="Hao S.J."/>
            <person name="Liu W.Q."/>
            <person name="Lv M.Q."/>
            <person name="Zhang H.B."/>
            <person name="Liu Y."/>
            <person name="Hu-Tang G.R."/>
            <person name="Wang J.P."/>
            <person name="Wang J.H."/>
            <person name="Sun Y.H."/>
            <person name="Ni S.B."/>
            <person name="Chen W.B."/>
            <person name="Zhang X.C."/>
            <person name="Jiao Y.N."/>
            <person name="Eichler E.E."/>
            <person name="Li G.H."/>
            <person name="Liu X."/>
            <person name="Gao L.Z."/>
        </authorList>
    </citation>
    <scope>NUCLEOTIDE SEQUENCE [LARGE SCALE GENOMIC DNA]</scope>
    <source>
        <strain evidence="3">cv. GT1</strain>
        <tissue evidence="2">Leaf</tissue>
    </source>
</reference>
<feature type="compositionally biased region" description="Acidic residues" evidence="1">
    <location>
        <begin position="196"/>
        <end position="214"/>
    </location>
</feature>
<evidence type="ECO:0000313" key="2">
    <source>
        <dbReference type="EMBL" id="KAF2323125.1"/>
    </source>
</evidence>
<accession>A0A6A6NDE8</accession>
<organism evidence="2 3">
    <name type="scientific">Hevea brasiliensis</name>
    <name type="common">Para rubber tree</name>
    <name type="synonym">Siphonia brasiliensis</name>
    <dbReference type="NCBI Taxonomy" id="3981"/>
    <lineage>
        <taxon>Eukaryota</taxon>
        <taxon>Viridiplantae</taxon>
        <taxon>Streptophyta</taxon>
        <taxon>Embryophyta</taxon>
        <taxon>Tracheophyta</taxon>
        <taxon>Spermatophyta</taxon>
        <taxon>Magnoliopsida</taxon>
        <taxon>eudicotyledons</taxon>
        <taxon>Gunneridae</taxon>
        <taxon>Pentapetalae</taxon>
        <taxon>rosids</taxon>
        <taxon>fabids</taxon>
        <taxon>Malpighiales</taxon>
        <taxon>Euphorbiaceae</taxon>
        <taxon>Crotonoideae</taxon>
        <taxon>Micrandreae</taxon>
        <taxon>Hevea</taxon>
    </lineage>
</organism>
<feature type="region of interest" description="Disordered" evidence="1">
    <location>
        <begin position="192"/>
        <end position="220"/>
    </location>
</feature>
<keyword evidence="3" id="KW-1185">Reference proteome</keyword>
<gene>
    <name evidence="2" type="ORF">GH714_033549</name>
</gene>
<dbReference type="AlphaFoldDB" id="A0A6A6NDE8"/>
<evidence type="ECO:0000313" key="3">
    <source>
        <dbReference type="Proteomes" id="UP000467840"/>
    </source>
</evidence>
<proteinExistence type="predicted"/>
<name>A0A6A6NDE8_HEVBR</name>
<comment type="caution">
    <text evidence="2">The sequence shown here is derived from an EMBL/GenBank/DDBJ whole genome shotgun (WGS) entry which is preliminary data.</text>
</comment>
<dbReference type="EMBL" id="JAAGAX010000002">
    <property type="protein sequence ID" value="KAF2323125.1"/>
    <property type="molecule type" value="Genomic_DNA"/>
</dbReference>
<protein>
    <recommendedName>
        <fullName evidence="4">TMV resistance protein N</fullName>
    </recommendedName>
</protein>
<dbReference type="Proteomes" id="UP000467840">
    <property type="component" value="Chromosome 11"/>
</dbReference>
<evidence type="ECO:0008006" key="4">
    <source>
        <dbReference type="Google" id="ProtNLM"/>
    </source>
</evidence>
<evidence type="ECO:0000256" key="1">
    <source>
        <dbReference type="SAM" id="MobiDB-lite"/>
    </source>
</evidence>